<organism evidence="1 2">
    <name type="scientific">Albimonas pacifica</name>
    <dbReference type="NCBI Taxonomy" id="1114924"/>
    <lineage>
        <taxon>Bacteria</taxon>
        <taxon>Pseudomonadati</taxon>
        <taxon>Pseudomonadota</taxon>
        <taxon>Alphaproteobacteria</taxon>
        <taxon>Rhodobacterales</taxon>
        <taxon>Paracoccaceae</taxon>
        <taxon>Albimonas</taxon>
    </lineage>
</organism>
<dbReference type="RefSeq" id="WP_143103355.1">
    <property type="nucleotide sequence ID" value="NZ_FOQH01000007.1"/>
</dbReference>
<dbReference type="EMBL" id="FOQH01000007">
    <property type="protein sequence ID" value="SFI51515.1"/>
    <property type="molecule type" value="Genomic_DNA"/>
</dbReference>
<dbReference type="AlphaFoldDB" id="A0A1I3IUD9"/>
<sequence length="86" mass="9406">MTEITAVNDKGEPCRAYYMKGRKPGADGKLAGYRCFPPSCNDAGESLSFETSEEAAAFLRANRDWGIRMNPGSAIFTDILIDGKPR</sequence>
<gene>
    <name evidence="1" type="ORF">SAMN05216258_107225</name>
</gene>
<accession>A0A1I3IUD9</accession>
<reference evidence="1 2" key="1">
    <citation type="submission" date="2016-10" db="EMBL/GenBank/DDBJ databases">
        <authorList>
            <person name="de Groot N.N."/>
        </authorList>
    </citation>
    <scope>NUCLEOTIDE SEQUENCE [LARGE SCALE GENOMIC DNA]</scope>
    <source>
        <strain evidence="1 2">CGMCC 1.11030</strain>
    </source>
</reference>
<protein>
    <submittedName>
        <fullName evidence="1">Uncharacterized protein</fullName>
    </submittedName>
</protein>
<evidence type="ECO:0000313" key="2">
    <source>
        <dbReference type="Proteomes" id="UP000199377"/>
    </source>
</evidence>
<keyword evidence="2" id="KW-1185">Reference proteome</keyword>
<dbReference type="STRING" id="1114924.SAMN05216258_107225"/>
<dbReference type="Proteomes" id="UP000199377">
    <property type="component" value="Unassembled WGS sequence"/>
</dbReference>
<evidence type="ECO:0000313" key="1">
    <source>
        <dbReference type="EMBL" id="SFI51515.1"/>
    </source>
</evidence>
<name>A0A1I3IUD9_9RHOB</name>
<proteinExistence type="predicted"/>
<dbReference type="OrthoDB" id="8454061at2"/>